<dbReference type="GO" id="GO:0072659">
    <property type="term" value="P:protein localization to plasma membrane"/>
    <property type="evidence" value="ECO:0007669"/>
    <property type="project" value="TreeGrafter"/>
</dbReference>
<dbReference type="GO" id="GO:0005886">
    <property type="term" value="C:plasma membrane"/>
    <property type="evidence" value="ECO:0007669"/>
    <property type="project" value="InterPro"/>
</dbReference>
<dbReference type="OrthoDB" id="9396701at2759"/>
<evidence type="ECO:0000313" key="2">
    <source>
        <dbReference type="EMBL" id="KAJ8261540.1"/>
    </source>
</evidence>
<dbReference type="Proteomes" id="UP001152803">
    <property type="component" value="Unassembled WGS sequence"/>
</dbReference>
<comment type="caution">
    <text evidence="2">The sequence shown here is derived from an EMBL/GenBank/DDBJ whole genome shotgun (WGS) entry which is preliminary data.</text>
</comment>
<keyword evidence="3" id="KW-1185">Reference proteome</keyword>
<dbReference type="InterPro" id="IPR043443">
    <property type="entry name" value="FYB1/2-like"/>
</dbReference>
<reference evidence="2" key="1">
    <citation type="journal article" date="2023" name="Science">
        <title>Genome structures resolve the early diversification of teleost fishes.</title>
        <authorList>
            <person name="Parey E."/>
            <person name="Louis A."/>
            <person name="Montfort J."/>
            <person name="Bouchez O."/>
            <person name="Roques C."/>
            <person name="Iampietro C."/>
            <person name="Lluch J."/>
            <person name="Castinel A."/>
            <person name="Donnadieu C."/>
            <person name="Desvignes T."/>
            <person name="Floi Bucao C."/>
            <person name="Jouanno E."/>
            <person name="Wen M."/>
            <person name="Mejri S."/>
            <person name="Dirks R."/>
            <person name="Jansen H."/>
            <person name="Henkel C."/>
            <person name="Chen W.J."/>
            <person name="Zahm M."/>
            <person name="Cabau C."/>
            <person name="Klopp C."/>
            <person name="Thompson A.W."/>
            <person name="Robinson-Rechavi M."/>
            <person name="Braasch I."/>
            <person name="Lecointre G."/>
            <person name="Bobe J."/>
            <person name="Postlethwait J.H."/>
            <person name="Berthelot C."/>
            <person name="Roest Crollius H."/>
            <person name="Guiguen Y."/>
        </authorList>
    </citation>
    <scope>NUCLEOTIDE SEQUENCE</scope>
    <source>
        <strain evidence="2">Concon-B</strain>
    </source>
</reference>
<feature type="compositionally biased region" description="Polar residues" evidence="1">
    <location>
        <begin position="272"/>
        <end position="285"/>
    </location>
</feature>
<evidence type="ECO:0000256" key="1">
    <source>
        <dbReference type="SAM" id="MobiDB-lite"/>
    </source>
</evidence>
<accession>A0A9Q1D8T5</accession>
<dbReference type="PANTHER" id="PTHR16830:SF12">
    <property type="entry name" value="PDZ DOMAIN-CONTAINING PROTEIN"/>
    <property type="match status" value="1"/>
</dbReference>
<feature type="region of interest" description="Disordered" evidence="1">
    <location>
        <begin position="98"/>
        <end position="442"/>
    </location>
</feature>
<protein>
    <submittedName>
        <fullName evidence="2">Uncharacterized protein</fullName>
    </submittedName>
</protein>
<organism evidence="2 3">
    <name type="scientific">Conger conger</name>
    <name type="common">Conger eel</name>
    <name type="synonym">Muraena conger</name>
    <dbReference type="NCBI Taxonomy" id="82655"/>
    <lineage>
        <taxon>Eukaryota</taxon>
        <taxon>Metazoa</taxon>
        <taxon>Chordata</taxon>
        <taxon>Craniata</taxon>
        <taxon>Vertebrata</taxon>
        <taxon>Euteleostomi</taxon>
        <taxon>Actinopterygii</taxon>
        <taxon>Neopterygii</taxon>
        <taxon>Teleostei</taxon>
        <taxon>Anguilliformes</taxon>
        <taxon>Congridae</taxon>
        <taxon>Conger</taxon>
    </lineage>
</organism>
<feature type="compositionally biased region" description="Basic and acidic residues" evidence="1">
    <location>
        <begin position="108"/>
        <end position="118"/>
    </location>
</feature>
<feature type="compositionally biased region" description="Acidic residues" evidence="1">
    <location>
        <begin position="429"/>
        <end position="442"/>
    </location>
</feature>
<name>A0A9Q1D8T5_CONCO</name>
<proteinExistence type="predicted"/>
<feature type="compositionally biased region" description="Polar residues" evidence="1">
    <location>
        <begin position="255"/>
        <end position="265"/>
    </location>
</feature>
<feature type="region of interest" description="Disordered" evidence="1">
    <location>
        <begin position="13"/>
        <end position="82"/>
    </location>
</feature>
<dbReference type="GO" id="GO:0050852">
    <property type="term" value="P:T cell receptor signaling pathway"/>
    <property type="evidence" value="ECO:0007669"/>
    <property type="project" value="TreeGrafter"/>
</dbReference>
<dbReference type="PANTHER" id="PTHR16830">
    <property type="entry name" value="SH2 CONTAINING ADAPTOR PRAM-1 RELATED"/>
    <property type="match status" value="1"/>
</dbReference>
<dbReference type="GO" id="GO:0007229">
    <property type="term" value="P:integrin-mediated signaling pathway"/>
    <property type="evidence" value="ECO:0007669"/>
    <property type="project" value="InterPro"/>
</dbReference>
<feature type="compositionally biased region" description="Pro residues" evidence="1">
    <location>
        <begin position="377"/>
        <end position="391"/>
    </location>
</feature>
<gene>
    <name evidence="2" type="ORF">COCON_G00172630</name>
</gene>
<dbReference type="EMBL" id="JAFJMO010000012">
    <property type="protein sequence ID" value="KAJ8261540.1"/>
    <property type="molecule type" value="Genomic_DNA"/>
</dbReference>
<evidence type="ECO:0000313" key="3">
    <source>
        <dbReference type="Proteomes" id="UP001152803"/>
    </source>
</evidence>
<feature type="compositionally biased region" description="Basic and acidic residues" evidence="1">
    <location>
        <begin position="202"/>
        <end position="211"/>
    </location>
</feature>
<dbReference type="AlphaFoldDB" id="A0A9Q1D8T5"/>
<sequence length="442" mass="46211">MGSPANVKAIMARFNTGPDPAEGVPAGASRAGSVEEVPGGRPRTPLHPTFSSGAPALGKKPGLEGRLSGSSITGAPKPSFLKSTAPEVCEFPRPLAPAVAKQPAFKPKPPEVPRDSEPKPLYPKVAVQRPSLSGTAEGKTCPTPPPALTKPPLTQAKPPPALTKPPLTQAKPPPALTKPPLGLANPPTSPSKPSPSLSKPSWIKDDPKGEDAGGGGGGGPLNTPKAPLGPKPKSAVSALRNRVQEGGSTPPFPQKPSSFRAAQSRFNKESSDSQGPEKNNLTPLNSHDPPVPKPSVTQRGSFVRMHLEQKENSDPSAPKRKQLLNKLALGSPPAKPNRPPNVNLDKFRKQAEPLANGPGMKKGTPLPPHHGNHVDPPLLPPPVAPSLPPRPLTAMNLPEPDENYDDVGRIMDAPPPPPGGHPSQTVEDSGSDEEMYEDLDER</sequence>